<dbReference type="RefSeq" id="WP_172873388.1">
    <property type="nucleotide sequence ID" value="NZ_JABRWL010000004.1"/>
</dbReference>
<dbReference type="EMBL" id="JABRWM010000003">
    <property type="protein sequence ID" value="NRF18056.1"/>
    <property type="molecule type" value="Genomic_DNA"/>
</dbReference>
<evidence type="ECO:0000256" key="1">
    <source>
        <dbReference type="ARBA" id="ARBA00009437"/>
    </source>
</evidence>
<keyword evidence="4" id="KW-1185">Reference proteome</keyword>
<evidence type="ECO:0000259" key="2">
    <source>
        <dbReference type="Pfam" id="PF03466"/>
    </source>
</evidence>
<sequence length="256" mass="28495">MRDQLNRNGSRLYLKAPPSFASRWLMPRLHTYAPGSMSEVLELGIGSENVDFRTDPFDAAVVCSTAIHDLSAFGRDIMVGEIINERLTPVMSEDLYRRSDLLDPSDLSKFTLLHPWSSFDYWTSWLSEAGVTIQRASEQFFDLMETAIQAALHGLGIALVNPEFVKDELKSGRLVCPFPAIAPVISSYQFIYPRAQANHVGVVRFRHWLRLNADIAAIDPVATGFGTPERDVVRSPELVGRSTGRNHGNQTICGSS</sequence>
<dbReference type="GO" id="GO:0006351">
    <property type="term" value="P:DNA-templated transcription"/>
    <property type="evidence" value="ECO:0007669"/>
    <property type="project" value="TreeGrafter"/>
</dbReference>
<organism evidence="3 4">
    <name type="scientific">Agrobacterium pusense</name>
    <dbReference type="NCBI Taxonomy" id="648995"/>
    <lineage>
        <taxon>Bacteria</taxon>
        <taxon>Pseudomonadati</taxon>
        <taxon>Pseudomonadota</taxon>
        <taxon>Alphaproteobacteria</taxon>
        <taxon>Hyphomicrobiales</taxon>
        <taxon>Rhizobiaceae</taxon>
        <taxon>Rhizobium/Agrobacterium group</taxon>
        <taxon>Agrobacterium</taxon>
    </lineage>
</organism>
<keyword evidence="3" id="KW-0614">Plasmid</keyword>
<comment type="similarity">
    <text evidence="1">Belongs to the LysR transcriptional regulatory family.</text>
</comment>
<gene>
    <name evidence="3" type="ORF">FOB26_02680</name>
</gene>
<dbReference type="GO" id="GO:0043565">
    <property type="term" value="F:sequence-specific DNA binding"/>
    <property type="evidence" value="ECO:0007669"/>
    <property type="project" value="TreeGrafter"/>
</dbReference>
<dbReference type="PANTHER" id="PTHR30537:SF74">
    <property type="entry name" value="HTH-TYPE TRANSCRIPTIONAL REGULATOR TRPI"/>
    <property type="match status" value="1"/>
</dbReference>
<dbReference type="Proteomes" id="UP001155820">
    <property type="component" value="Unassembled WGS sequence"/>
</dbReference>
<proteinExistence type="inferred from homology"/>
<dbReference type="InterPro" id="IPR005119">
    <property type="entry name" value="LysR_subst-bd"/>
</dbReference>
<geneLocation type="plasmid" evidence="3">
    <name>unnamed3</name>
</geneLocation>
<protein>
    <recommendedName>
        <fullName evidence="2">LysR substrate-binding domain-containing protein</fullName>
    </recommendedName>
</protein>
<dbReference type="InterPro" id="IPR058163">
    <property type="entry name" value="LysR-type_TF_proteobact-type"/>
</dbReference>
<dbReference type="Pfam" id="PF03466">
    <property type="entry name" value="LysR_substrate"/>
    <property type="match status" value="1"/>
</dbReference>
<dbReference type="AlphaFoldDB" id="A0AA44IXY1"/>
<name>A0AA44IXY1_9HYPH</name>
<evidence type="ECO:0000313" key="4">
    <source>
        <dbReference type="Proteomes" id="UP001155820"/>
    </source>
</evidence>
<dbReference type="SUPFAM" id="SSF53850">
    <property type="entry name" value="Periplasmic binding protein-like II"/>
    <property type="match status" value="1"/>
</dbReference>
<reference evidence="3" key="1">
    <citation type="submission" date="2019-07" db="EMBL/GenBank/DDBJ databases">
        <title>FDA dAtabase for Regulatory Grade micrObial Sequences (FDA-ARGOS): Supporting development and validation of Infectious Disease Dx tests.</title>
        <authorList>
            <person name="Bachman M."/>
            <person name="Young C."/>
            <person name="Tallon L."/>
            <person name="Sadzewicz L."/>
            <person name="Vavikolanu K."/>
            <person name="Mehta A."/>
            <person name="Aluvathingal J."/>
            <person name="Nadendla S."/>
            <person name="Nandy P."/>
            <person name="Geyer C."/>
            <person name="Yan Y."/>
            <person name="Sichtig H."/>
        </authorList>
    </citation>
    <scope>NUCLEOTIDE SEQUENCE</scope>
    <source>
        <strain evidence="3">FDAARGOS_618</strain>
        <plasmid evidence="3">unnamed3</plasmid>
    </source>
</reference>
<dbReference type="Gene3D" id="3.40.190.10">
    <property type="entry name" value="Periplasmic binding protein-like II"/>
    <property type="match status" value="2"/>
</dbReference>
<comment type="caution">
    <text evidence="3">The sequence shown here is derived from an EMBL/GenBank/DDBJ whole genome shotgun (WGS) entry which is preliminary data.</text>
</comment>
<evidence type="ECO:0000313" key="3">
    <source>
        <dbReference type="EMBL" id="NRF18056.1"/>
    </source>
</evidence>
<dbReference type="GO" id="GO:0003700">
    <property type="term" value="F:DNA-binding transcription factor activity"/>
    <property type="evidence" value="ECO:0007669"/>
    <property type="project" value="TreeGrafter"/>
</dbReference>
<accession>A0AA44IXY1</accession>
<feature type="domain" description="LysR substrate-binding" evidence="2">
    <location>
        <begin position="10"/>
        <end position="210"/>
    </location>
</feature>
<dbReference type="PANTHER" id="PTHR30537">
    <property type="entry name" value="HTH-TYPE TRANSCRIPTIONAL REGULATOR"/>
    <property type="match status" value="1"/>
</dbReference>